<reference evidence="1" key="6">
    <citation type="submission" date="2004-03" db="EMBL/GenBank/DDBJ databases">
        <authorList>
            <person name="Arakawa T."/>
            <person name="Carninci P."/>
            <person name="Fukuda S."/>
            <person name="Hashizume W."/>
            <person name="Hayashida K."/>
            <person name="Hori F."/>
            <person name="Iida J."/>
            <person name="Imamura K."/>
            <person name="Imotani K."/>
            <person name="Itoh M."/>
            <person name="Kanagawa S."/>
            <person name="Kawai J."/>
            <person name="Kojima M."/>
            <person name="Konno H."/>
            <person name="Murata M."/>
            <person name="Nakamura M."/>
            <person name="Ninomiya N."/>
            <person name="Nishiyori H."/>
            <person name="Nomura K."/>
            <person name="Ohno M."/>
            <person name="Sakazume N."/>
            <person name="Sano H."/>
            <person name="Sasaki D."/>
            <person name="Shibata K."/>
            <person name="Shiraki T."/>
            <person name="Tagami M."/>
            <person name="Tagami Y."/>
            <person name="Waki K."/>
            <person name="Watahiki A."/>
            <person name="Muramatsu M."/>
            <person name="Hayashizaki Y."/>
        </authorList>
    </citation>
    <scope>NUCLEOTIDE SEQUENCE</scope>
</reference>
<dbReference type="AGR" id="MGI:3642174"/>
<reference evidence="1" key="7">
    <citation type="journal article" date="2005" name="Science">
        <title>The Transcriptional Landscape of the Mammalian Genome.</title>
        <authorList>
            <consortium name="The FANTOM Consortium"/>
            <consortium name="Riken Genome Exploration Research Group and Genome Science Group (Genome Network Project Core Group)"/>
        </authorList>
    </citation>
    <scope>NUCLEOTIDE SEQUENCE</scope>
</reference>
<proteinExistence type="evidence at transcript level"/>
<name>Q3ULR9_MOUSE</name>
<sequence length="119" mass="13517">MFPICGSVKVPHFWLWNNLHFSRVQSQGKGCTVEFHLIYICWSQLYTRGEGAPKVWTVPVGFLVFWSLPAMLRHCSGPSPESHARFFRKGPLTRPKAVRSVKSQAMGLREVVSCRPLSS</sequence>
<dbReference type="EMBL" id="AK145347">
    <property type="protein sequence ID" value="BAE26379.1"/>
    <property type="molecule type" value="mRNA"/>
</dbReference>
<reference evidence="1" key="5">
    <citation type="journal article" date="2002" name="Nature">
        <title>Analysis of the mouse transcriptome based on functional annotation of 60,770 full-length cDNAs.</title>
        <authorList>
            <consortium name="The FANTOM Consortium and the RIKEN Genome Exploration Research Group Phase I and II Team"/>
        </authorList>
    </citation>
    <scope>NUCLEOTIDE SEQUENCE</scope>
</reference>
<gene>
    <name evidence="2" type="primary">Gm10510</name>
</gene>
<reference evidence="1" key="2">
    <citation type="journal article" date="2000" name="Genome Res.">
        <title>Normalization and subtraction of cap-trapper-selected cDNAs to prepare full-length cDNA libraries for rapid discovery of new genes.</title>
        <authorList>
            <person name="Carninci P."/>
            <person name="Shibata Y."/>
            <person name="Hayatsu N."/>
            <person name="Sugahara Y."/>
            <person name="Shibata K."/>
            <person name="Itoh M."/>
            <person name="Konno H."/>
            <person name="Okazaki Y."/>
            <person name="Muramatsu M."/>
            <person name="Hayashizaki Y."/>
        </authorList>
    </citation>
    <scope>NUCLEOTIDE SEQUENCE</scope>
</reference>
<reference evidence="1" key="3">
    <citation type="journal article" date="2000" name="Genome Res.">
        <title>RIKEN integrated sequence analysis (RISA) system--384-format sequencing pipeline with 384 multicapillary sequencer.</title>
        <authorList>
            <person name="Shibata K."/>
            <person name="Itoh M."/>
            <person name="Aizawa K."/>
            <person name="Nagaoka S."/>
            <person name="Sasaki N."/>
            <person name="Carninci P."/>
            <person name="Konno H."/>
            <person name="Akiyama J."/>
            <person name="Nishi K."/>
            <person name="Kitsunai T."/>
            <person name="Tashiro H."/>
            <person name="Itoh M."/>
            <person name="Sumi N."/>
            <person name="Ishii Y."/>
            <person name="Nakamura S."/>
            <person name="Hazama M."/>
            <person name="Nishine T."/>
            <person name="Harada A."/>
            <person name="Yamamoto R."/>
            <person name="Matsumoto H."/>
            <person name="Sakaguchi S."/>
            <person name="Ikegami T."/>
            <person name="Kashiwagi K."/>
            <person name="Fujiwake S."/>
            <person name="Inoue K."/>
            <person name="Togawa Y."/>
            <person name="Izawa M."/>
            <person name="Ohara E."/>
            <person name="Watahiki M."/>
            <person name="Yoneda Y."/>
            <person name="Ishikawa T."/>
            <person name="Ozawa K."/>
            <person name="Tanaka T."/>
            <person name="Matsuura S."/>
            <person name="Kawai J."/>
            <person name="Okazaki Y."/>
            <person name="Muramatsu M."/>
            <person name="Inoue Y."/>
            <person name="Kira A."/>
            <person name="Hayashizaki Y."/>
        </authorList>
    </citation>
    <scope>NUCLEOTIDE SEQUENCE</scope>
</reference>
<reference evidence="1" key="8">
    <citation type="journal article" date="2005" name="Science">
        <title>Antisense Transcription in the Mammalian Transcriptome.</title>
        <authorList>
            <consortium name="RIKEN Genome Exploration Research Group and Genome Science Group (Genome Network Project Core Group) and the FANTOM Consortium"/>
        </authorList>
    </citation>
    <scope>NUCLEOTIDE SEQUENCE</scope>
</reference>
<evidence type="ECO:0000313" key="2">
    <source>
        <dbReference type="MGI" id="MGI:3642174"/>
    </source>
</evidence>
<dbReference type="AlphaFoldDB" id="Q3ULR9"/>
<reference evidence="1" key="1">
    <citation type="journal article" date="1999" name="Methods Enzymol.">
        <title>High-efficiency full-length cDNA cloning.</title>
        <authorList>
            <person name="Carninci P."/>
            <person name="Hayashizaki Y."/>
        </authorList>
    </citation>
    <scope>NUCLEOTIDE SEQUENCE</scope>
</reference>
<protein>
    <submittedName>
        <fullName evidence="1">Uncharacterized protein</fullName>
    </submittedName>
</protein>
<reference evidence="1" key="4">
    <citation type="journal article" date="2001" name="Nature">
        <title>Functional annotation of a full-length mouse cDNA collection.</title>
        <authorList>
            <consortium name="The RIKEN Genome Exploration Research Group Phase II Team and the FANTOM Consortium"/>
        </authorList>
    </citation>
    <scope>NUCLEOTIDE SEQUENCE</scope>
</reference>
<accession>Q3ULR9</accession>
<evidence type="ECO:0000313" key="1">
    <source>
        <dbReference type="EMBL" id="BAE26379.1"/>
    </source>
</evidence>
<organism evidence="1">
    <name type="scientific">Mus musculus</name>
    <name type="common">Mouse</name>
    <dbReference type="NCBI Taxonomy" id="10090"/>
    <lineage>
        <taxon>Eukaryota</taxon>
        <taxon>Metazoa</taxon>
        <taxon>Chordata</taxon>
        <taxon>Craniata</taxon>
        <taxon>Vertebrata</taxon>
        <taxon>Euteleostomi</taxon>
        <taxon>Mammalia</taxon>
        <taxon>Eutheria</taxon>
        <taxon>Euarchontoglires</taxon>
        <taxon>Glires</taxon>
        <taxon>Rodentia</taxon>
        <taxon>Myomorpha</taxon>
        <taxon>Muroidea</taxon>
        <taxon>Muridae</taxon>
        <taxon>Murinae</taxon>
        <taxon>Mus</taxon>
        <taxon>Mus</taxon>
    </lineage>
</organism>
<dbReference type="MGI" id="MGI:3642174">
    <property type="gene designation" value="Gm10510"/>
</dbReference>